<dbReference type="Pfam" id="PF05593">
    <property type="entry name" value="RHS_repeat"/>
    <property type="match status" value="2"/>
</dbReference>
<comment type="caution">
    <text evidence="4">The sequence shown here is derived from an EMBL/GenBank/DDBJ whole genome shotgun (WGS) entry which is preliminary data.</text>
</comment>
<dbReference type="RefSeq" id="WP_128674884.1">
    <property type="nucleotide sequence ID" value="NZ_RRCO01000006.1"/>
</dbReference>
<dbReference type="InterPro" id="IPR045351">
    <property type="entry name" value="DUF6531"/>
</dbReference>
<accession>A0A3P3QTH0</accession>
<dbReference type="NCBIfam" id="TIGR01643">
    <property type="entry name" value="YD_repeat_2x"/>
    <property type="match status" value="3"/>
</dbReference>
<dbReference type="PANTHER" id="PTHR32305:SF15">
    <property type="entry name" value="PROTEIN RHSA-RELATED"/>
    <property type="match status" value="1"/>
</dbReference>
<evidence type="ECO:0000259" key="2">
    <source>
        <dbReference type="Pfam" id="PF20148"/>
    </source>
</evidence>
<organism evidence="4 5">
    <name type="scientific">Lachnoanaerobaculum gingivalis</name>
    <dbReference type="NCBI Taxonomy" id="2490855"/>
    <lineage>
        <taxon>Bacteria</taxon>
        <taxon>Bacillati</taxon>
        <taxon>Bacillota</taxon>
        <taxon>Clostridia</taxon>
        <taxon>Lachnospirales</taxon>
        <taxon>Lachnospiraceae</taxon>
        <taxon>Lachnoanaerobaculum</taxon>
    </lineage>
</organism>
<keyword evidence="1" id="KW-0677">Repeat</keyword>
<keyword evidence="5" id="KW-1185">Reference proteome</keyword>
<dbReference type="InterPro" id="IPR056823">
    <property type="entry name" value="TEN-like_YD-shell"/>
</dbReference>
<feature type="domain" description="Teneurin-like YD-shell" evidence="3">
    <location>
        <begin position="1062"/>
        <end position="1397"/>
    </location>
</feature>
<dbReference type="InterPro" id="IPR050708">
    <property type="entry name" value="T6SS_VgrG/RHS"/>
</dbReference>
<dbReference type="Gene3D" id="2.180.10.10">
    <property type="entry name" value="RHS repeat-associated core"/>
    <property type="match status" value="2"/>
</dbReference>
<reference evidence="4 5" key="1">
    <citation type="submission" date="2018-11" db="EMBL/GenBank/DDBJ databases">
        <title>Genome sequencing of Lachnoanaerobaculum sp. KCOM 2030 (= ChDC B114).</title>
        <authorList>
            <person name="Kook J.-K."/>
            <person name="Park S.-N."/>
            <person name="Lim Y.K."/>
        </authorList>
    </citation>
    <scope>NUCLEOTIDE SEQUENCE [LARGE SCALE GENOMIC DNA]</scope>
    <source>
        <strain evidence="4 5">KCOM 2030</strain>
    </source>
</reference>
<name>A0A3P3QTH0_9FIRM</name>
<dbReference type="Proteomes" id="UP000272490">
    <property type="component" value="Unassembled WGS sequence"/>
</dbReference>
<dbReference type="InterPro" id="IPR006530">
    <property type="entry name" value="YD"/>
</dbReference>
<dbReference type="EMBL" id="RRCO01000006">
    <property type="protein sequence ID" value="RRJ24544.1"/>
    <property type="molecule type" value="Genomic_DNA"/>
</dbReference>
<dbReference type="OrthoDB" id="9815752at2"/>
<evidence type="ECO:0000313" key="5">
    <source>
        <dbReference type="Proteomes" id="UP000272490"/>
    </source>
</evidence>
<feature type="domain" description="Teneurin-like YD-shell" evidence="3">
    <location>
        <begin position="392"/>
        <end position="562"/>
    </location>
</feature>
<dbReference type="InterPro" id="IPR022385">
    <property type="entry name" value="Rhs_assc_core"/>
</dbReference>
<dbReference type="Pfam" id="PF25023">
    <property type="entry name" value="TEN_YD-shell"/>
    <property type="match status" value="2"/>
</dbReference>
<sequence length="1651" mass="187324">MNDIFMNFASIQSLSGRTGGIRSSIAGCSQELRSIAYGLELGRSGDSIRAALSNLSNQCSVQSQKVAMMGSTLQQAAQIMRSAESRVIQNNSMTSFQKALQGKYERGLKAAAAAGLAGGGMRAGGGYGGDPVSMFSGSFLWQITPLQTYTGEILAFTMYYDTVYTRDEGMGKGFRHNFMSRIHPADNGIWGIFEGDGSSTFFGEGEDQVFYPQHPSVKKLVRKGEGFWYYDQELLQAKEYDKKGRLVAEYIQGKEVKRLIYDGDYLIKVNAQHGYSYEFTYEEDHIVQITDNIGRYIKLEYYNDLLSGMTIHLEKDAPFIDQYNCRRFCLFYNDRGYLTKITGPDDKPLFDNTYDEMGRVIHQSMGEGRFFSFKYEGNKTTNIDETGFTTEYIHDERGNLLHMENPITKYEAEYDAHDRIIKKVTNETDVVIYDYNAFGQLISVVKSGFSHEFFYNDNHKLDEYTFNGRSYLKIHYDLLDNVIAMDYPGEEVHKFFYDEENRLIGYEAQGESCRLLYDERGFIVNVDAPEEFSEEYSYDGIGRITNVKIGNGREVIIHYAFDDLIGYICDDLERSVACKYSLTGFMLSYEEGEQKITCTYDEYGNLTELDLPGEDVHHMEYDIQGNLLKHYQGEFLLEGCTYDENNRVIKVEDGFGYEESYTWNIWNQPTKIINSNGLVVDIGYNENHFLEEMSVDDFHVTYQYDEDGRLSSISDDAGRYGIYEYDSADRLIQVNTFQAQIELSYDNFSNITLISMADFGYLLQNGYDAYNRHTGGKTLGEAFYRIWYGTGEMNKIEIVGETIGLAHDSGGRVVTLTNYLGKEVEKKFDQYDGLVSIGSGELQDSISYGYDEARRIKWVKDEHGKAIFFSYNGMGIMLGVYHLLSREYSVEELNRGDAEWAQDESSACYIANIDYKKRTVSLKDSLGNISTQEMTSGGILKKSYDAIGDSKEITYDALLRVTGIFEKGSHNEESTFRYEQDRITEATNSNGQVSFDYDLAGRVVGVHYPDGSIAGYEWNQANLCTAMLYPDGSRVEYSYDSFGNLIQTHLPGDTVHYRYDERHRLVKKQSERLSHSFTYHENGKLETLKVQDEEGTVLEIRYAYDEYYNLITEKKILKRGINPISYGYEYDKRGFLVKTLKDGETWGEYIYDAAGNRIYSKEQGEEASYSYNVENQLLEKKISEHIYTYEYNTRGDMIYEYLDGKVLAQYQYNGLGQLLQVSNESGTVNYRYDAMGNRLEADFAYKDLKKEKEIYYPNYLVDNGQVLCKRKNSENITHNQYFDGSPLAEDMEGRLIWDVFDANQSLVLRLERENSYEMLDYSPFGVCEKHSTGGEFAIFSTVYGFGALLQDDFLKRQISYTRVYDPQNGRFQSRDAIIGDPRNPRSFNRYIYSQNDPQNKQDPDGFCAFLTCLLSGVAKAGAYLAKEAIVAGKSIVSNVAMNAIQGKPLNILGEMGNYAKNYRWDKMLWNTAGEFATGCLDPICGGMASALKNGIKFATKIGGNALDCAREGRPFFSAENAMRLTGDMVGDALGKAGKRIVGGLYDAVGNKLVNGARSRIKSAFNSPAGKILGEVVGKGNMRRAREFLNQNVSKEKFYELAERAYKRASDAIVGEFKKPRAEGANFCEGARAQGEGIGACARNPVQAWARG</sequence>
<evidence type="ECO:0000259" key="3">
    <source>
        <dbReference type="Pfam" id="PF25023"/>
    </source>
</evidence>
<dbReference type="NCBIfam" id="TIGR03696">
    <property type="entry name" value="Rhs_assc_core"/>
    <property type="match status" value="1"/>
</dbReference>
<dbReference type="InterPro" id="IPR031325">
    <property type="entry name" value="RHS_repeat"/>
</dbReference>
<gene>
    <name evidence="4" type="ORF">EHV10_12205</name>
</gene>
<proteinExistence type="predicted"/>
<dbReference type="Pfam" id="PF20148">
    <property type="entry name" value="DUF6531"/>
    <property type="match status" value="1"/>
</dbReference>
<feature type="domain" description="DUF6531" evidence="2">
    <location>
        <begin position="129"/>
        <end position="200"/>
    </location>
</feature>
<protein>
    <submittedName>
        <fullName evidence="4">RHS repeat protein</fullName>
    </submittedName>
</protein>
<evidence type="ECO:0000256" key="1">
    <source>
        <dbReference type="ARBA" id="ARBA00022737"/>
    </source>
</evidence>
<dbReference type="PANTHER" id="PTHR32305">
    <property type="match status" value="1"/>
</dbReference>
<evidence type="ECO:0000313" key="4">
    <source>
        <dbReference type="EMBL" id="RRJ24544.1"/>
    </source>
</evidence>